<evidence type="ECO:0000313" key="14">
    <source>
        <dbReference type="Proteomes" id="UP000092461"/>
    </source>
</evidence>
<keyword evidence="8" id="KW-0492">Microsome</keyword>
<dbReference type="PANTHER" id="PTHR24292:SF45">
    <property type="entry name" value="CYTOCHROME P450 6G1-RELATED"/>
    <property type="match status" value="1"/>
</dbReference>
<dbReference type="AlphaFoldDB" id="A0A1B0CJS0"/>
<dbReference type="GO" id="GO:0046701">
    <property type="term" value="P:insecticide catabolic process"/>
    <property type="evidence" value="ECO:0007669"/>
    <property type="project" value="TreeGrafter"/>
</dbReference>
<dbReference type="EMBL" id="AJWK01014901">
    <property type="status" value="NOT_ANNOTATED_CDS"/>
    <property type="molecule type" value="Genomic_DNA"/>
</dbReference>
<comment type="cofactor">
    <cofactor evidence="1">
        <name>heme</name>
        <dbReference type="ChEBI" id="CHEBI:30413"/>
    </cofactor>
</comment>
<evidence type="ECO:0000313" key="13">
    <source>
        <dbReference type="EnsemblMetazoa" id="LLOJ004773-PA"/>
    </source>
</evidence>
<keyword evidence="12" id="KW-0472">Membrane</keyword>
<keyword evidence="5" id="KW-0349">Heme</keyword>
<evidence type="ECO:0000256" key="6">
    <source>
        <dbReference type="ARBA" id="ARBA00022723"/>
    </source>
</evidence>
<evidence type="ECO:0000256" key="4">
    <source>
        <dbReference type="ARBA" id="ARBA00010617"/>
    </source>
</evidence>
<dbReference type="GO" id="GO:0004497">
    <property type="term" value="F:monooxygenase activity"/>
    <property type="evidence" value="ECO:0007669"/>
    <property type="project" value="UniProtKB-KW"/>
</dbReference>
<evidence type="ECO:0000256" key="9">
    <source>
        <dbReference type="ARBA" id="ARBA00023002"/>
    </source>
</evidence>
<accession>A0A1B0CJS0</accession>
<sequence>MYWIWGIILCIGALIWWWQRSSELYWEKNGVSYIPGPPFIGALKDCLTMKKSFVDLFYDIYNDRKFKDDPITGFYFFHKPRLIIRHPELIKNILVKDFAYFVDRASDSDAHDIIGRDNLFVVKGQRWKALRSKISPVLTTGKLKNFFHLVVDVSNVLNEKLSSEIGGECREYEVKQLAATFTIDSIAISAFGVKANSLLNPNGEFYRKANKCFDFHWKRVIESAICIFLPELAIFFRMKIFSEETNDFLRSSINFVMQERIK</sequence>
<dbReference type="GO" id="GO:0046680">
    <property type="term" value="P:response to DDT"/>
    <property type="evidence" value="ECO:0007669"/>
    <property type="project" value="TreeGrafter"/>
</dbReference>
<dbReference type="InterPro" id="IPR002402">
    <property type="entry name" value="Cyt_P450_E_grp-II"/>
</dbReference>
<dbReference type="PANTHER" id="PTHR24292">
    <property type="entry name" value="CYTOCHROME P450"/>
    <property type="match status" value="1"/>
</dbReference>
<keyword evidence="10" id="KW-0408">Iron</keyword>
<dbReference type="GO" id="GO:0005506">
    <property type="term" value="F:iron ion binding"/>
    <property type="evidence" value="ECO:0007669"/>
    <property type="project" value="InterPro"/>
</dbReference>
<evidence type="ECO:0000256" key="11">
    <source>
        <dbReference type="ARBA" id="ARBA00023033"/>
    </source>
</evidence>
<reference evidence="13" key="1">
    <citation type="submission" date="2020-05" db="UniProtKB">
        <authorList>
            <consortium name="EnsemblMetazoa"/>
        </authorList>
    </citation>
    <scope>IDENTIFICATION</scope>
    <source>
        <strain evidence="13">Jacobina</strain>
    </source>
</reference>
<keyword evidence="9" id="KW-0560">Oxidoreductase</keyword>
<dbReference type="Pfam" id="PF00067">
    <property type="entry name" value="p450"/>
    <property type="match status" value="1"/>
</dbReference>
<dbReference type="GO" id="GO:0016705">
    <property type="term" value="F:oxidoreductase activity, acting on paired donors, with incorporation or reduction of molecular oxygen"/>
    <property type="evidence" value="ECO:0007669"/>
    <property type="project" value="InterPro"/>
</dbReference>
<dbReference type="GO" id="GO:0005789">
    <property type="term" value="C:endoplasmic reticulum membrane"/>
    <property type="evidence" value="ECO:0007669"/>
    <property type="project" value="UniProtKB-SubCell"/>
</dbReference>
<comment type="similarity">
    <text evidence="4">Belongs to the cytochrome P450 family.</text>
</comment>
<dbReference type="InterPro" id="IPR001128">
    <property type="entry name" value="Cyt_P450"/>
</dbReference>
<evidence type="ECO:0000256" key="2">
    <source>
        <dbReference type="ARBA" id="ARBA00004174"/>
    </source>
</evidence>
<dbReference type="InterPro" id="IPR036396">
    <property type="entry name" value="Cyt_P450_sf"/>
</dbReference>
<protein>
    <recommendedName>
        <fullName evidence="15">Cytochrome</fullName>
    </recommendedName>
</protein>
<dbReference type="Gene3D" id="1.10.630.10">
    <property type="entry name" value="Cytochrome P450"/>
    <property type="match status" value="1"/>
</dbReference>
<name>A0A1B0CJS0_LUTLO</name>
<keyword evidence="11" id="KW-0503">Monooxygenase</keyword>
<dbReference type="InterPro" id="IPR050476">
    <property type="entry name" value="Insect_CytP450_Detox"/>
</dbReference>
<comment type="subcellular location">
    <subcellularLocation>
        <location evidence="3">Endoplasmic reticulum membrane</location>
        <topology evidence="3">Peripheral membrane protein</topology>
    </subcellularLocation>
    <subcellularLocation>
        <location evidence="2">Microsome membrane</location>
        <topology evidence="2">Peripheral membrane protein</topology>
    </subcellularLocation>
</comment>
<evidence type="ECO:0000256" key="10">
    <source>
        <dbReference type="ARBA" id="ARBA00023004"/>
    </source>
</evidence>
<dbReference type="Proteomes" id="UP000092461">
    <property type="component" value="Unassembled WGS sequence"/>
</dbReference>
<evidence type="ECO:0000256" key="5">
    <source>
        <dbReference type="ARBA" id="ARBA00022617"/>
    </source>
</evidence>
<organism evidence="13 14">
    <name type="scientific">Lutzomyia longipalpis</name>
    <name type="common">Sand fly</name>
    <dbReference type="NCBI Taxonomy" id="7200"/>
    <lineage>
        <taxon>Eukaryota</taxon>
        <taxon>Metazoa</taxon>
        <taxon>Ecdysozoa</taxon>
        <taxon>Arthropoda</taxon>
        <taxon>Hexapoda</taxon>
        <taxon>Insecta</taxon>
        <taxon>Pterygota</taxon>
        <taxon>Neoptera</taxon>
        <taxon>Endopterygota</taxon>
        <taxon>Diptera</taxon>
        <taxon>Nematocera</taxon>
        <taxon>Psychodoidea</taxon>
        <taxon>Psychodidae</taxon>
        <taxon>Lutzomyia</taxon>
        <taxon>Lutzomyia</taxon>
    </lineage>
</organism>
<dbReference type="VEuPathDB" id="VectorBase:LLONM1_009104"/>
<evidence type="ECO:0000256" key="7">
    <source>
        <dbReference type="ARBA" id="ARBA00022824"/>
    </source>
</evidence>
<keyword evidence="14" id="KW-1185">Reference proteome</keyword>
<dbReference type="PRINTS" id="PR00464">
    <property type="entry name" value="EP450II"/>
</dbReference>
<evidence type="ECO:0000256" key="8">
    <source>
        <dbReference type="ARBA" id="ARBA00022848"/>
    </source>
</evidence>
<keyword evidence="7" id="KW-0256">Endoplasmic reticulum</keyword>
<dbReference type="GO" id="GO:0020037">
    <property type="term" value="F:heme binding"/>
    <property type="evidence" value="ECO:0007669"/>
    <property type="project" value="InterPro"/>
</dbReference>
<dbReference type="VEuPathDB" id="VectorBase:LLOJ004773"/>
<dbReference type="SUPFAM" id="SSF48264">
    <property type="entry name" value="Cytochrome P450"/>
    <property type="match status" value="1"/>
</dbReference>
<keyword evidence="6" id="KW-0479">Metal-binding</keyword>
<proteinExistence type="inferred from homology"/>
<dbReference type="EnsemblMetazoa" id="LLOJ004773-RA">
    <property type="protein sequence ID" value="LLOJ004773-PA"/>
    <property type="gene ID" value="LLOJ004773"/>
</dbReference>
<evidence type="ECO:0000256" key="12">
    <source>
        <dbReference type="ARBA" id="ARBA00023136"/>
    </source>
</evidence>
<evidence type="ECO:0000256" key="1">
    <source>
        <dbReference type="ARBA" id="ARBA00001971"/>
    </source>
</evidence>
<evidence type="ECO:0000256" key="3">
    <source>
        <dbReference type="ARBA" id="ARBA00004406"/>
    </source>
</evidence>
<evidence type="ECO:0008006" key="15">
    <source>
        <dbReference type="Google" id="ProtNLM"/>
    </source>
</evidence>